<keyword evidence="4" id="KW-0735">Signal-anchor</keyword>
<evidence type="ECO:0000259" key="11">
    <source>
        <dbReference type="PROSITE" id="PS51762"/>
    </source>
</evidence>
<dbReference type="PROSITE" id="PS51762">
    <property type="entry name" value="GH16_2"/>
    <property type="match status" value="1"/>
</dbReference>
<keyword evidence="6 10" id="KW-0472">Membrane</keyword>
<evidence type="ECO:0000256" key="3">
    <source>
        <dbReference type="ARBA" id="ARBA00022692"/>
    </source>
</evidence>
<dbReference type="Pfam" id="PF03935">
    <property type="entry name" value="SKN1_KRE6_Sbg1"/>
    <property type="match status" value="1"/>
</dbReference>
<feature type="compositionally biased region" description="Low complexity" evidence="9">
    <location>
        <begin position="126"/>
        <end position="139"/>
    </location>
</feature>
<evidence type="ECO:0000256" key="5">
    <source>
        <dbReference type="ARBA" id="ARBA00022989"/>
    </source>
</evidence>
<dbReference type="EMBL" id="JAPDMQ010000537">
    <property type="protein sequence ID" value="KAK0523102.1"/>
    <property type="molecule type" value="Genomic_DNA"/>
</dbReference>
<feature type="compositionally biased region" description="Low complexity" evidence="9">
    <location>
        <begin position="202"/>
        <end position="218"/>
    </location>
</feature>
<feature type="compositionally biased region" description="Polar residues" evidence="9">
    <location>
        <begin position="112"/>
        <end position="124"/>
    </location>
</feature>
<evidence type="ECO:0000256" key="10">
    <source>
        <dbReference type="SAM" id="Phobius"/>
    </source>
</evidence>
<dbReference type="PANTHER" id="PTHR31361">
    <property type="entry name" value="BETA-GLUCAN SYNTHESIS-ASSOCIATED PROTEIN KRE6-RELATED"/>
    <property type="match status" value="1"/>
</dbReference>
<feature type="compositionally biased region" description="Polar residues" evidence="9">
    <location>
        <begin position="183"/>
        <end position="201"/>
    </location>
</feature>
<keyword evidence="13" id="KW-1185">Reference proteome</keyword>
<keyword evidence="7" id="KW-0325">Glycoprotein</keyword>
<comment type="similarity">
    <text evidence="2">Belongs to the SKN1/KRE6 family.</text>
</comment>
<evidence type="ECO:0000256" key="4">
    <source>
        <dbReference type="ARBA" id="ARBA00022968"/>
    </source>
</evidence>
<dbReference type="InterPro" id="IPR005629">
    <property type="entry name" value="Skn1/Kre6/Sbg1"/>
</dbReference>
<proteinExistence type="inferred from homology"/>
<feature type="region of interest" description="Disordered" evidence="9">
    <location>
        <begin position="29"/>
        <end position="63"/>
    </location>
</feature>
<protein>
    <recommendedName>
        <fullName evidence="11">GH16 domain-containing protein</fullName>
    </recommendedName>
</protein>
<feature type="domain" description="GH16" evidence="11">
    <location>
        <begin position="571"/>
        <end position="961"/>
    </location>
</feature>
<feature type="compositionally biased region" description="Basic residues" evidence="9">
    <location>
        <begin position="153"/>
        <end position="164"/>
    </location>
</feature>
<feature type="compositionally biased region" description="Low complexity" evidence="9">
    <location>
        <begin position="29"/>
        <end position="39"/>
    </location>
</feature>
<accession>A0AAN6G8J7</accession>
<dbReference type="GO" id="GO:0006078">
    <property type="term" value="P:(1-&gt;6)-beta-D-glucan biosynthetic process"/>
    <property type="evidence" value="ECO:0007669"/>
    <property type="project" value="TreeGrafter"/>
</dbReference>
<dbReference type="GO" id="GO:0015926">
    <property type="term" value="F:glucosidase activity"/>
    <property type="evidence" value="ECO:0007669"/>
    <property type="project" value="TreeGrafter"/>
</dbReference>
<dbReference type="AlphaFoldDB" id="A0AAN6G8J7"/>
<feature type="transmembrane region" description="Helical" evidence="10">
    <location>
        <begin position="491"/>
        <end position="514"/>
    </location>
</feature>
<keyword evidence="5 10" id="KW-1133">Transmembrane helix</keyword>
<dbReference type="SUPFAM" id="SSF49899">
    <property type="entry name" value="Concanavalin A-like lectins/glucanases"/>
    <property type="match status" value="1"/>
</dbReference>
<evidence type="ECO:0000256" key="1">
    <source>
        <dbReference type="ARBA" id="ARBA00004606"/>
    </source>
</evidence>
<evidence type="ECO:0000256" key="9">
    <source>
        <dbReference type="SAM" id="MobiDB-lite"/>
    </source>
</evidence>
<evidence type="ECO:0000256" key="2">
    <source>
        <dbReference type="ARBA" id="ARBA00010962"/>
    </source>
</evidence>
<dbReference type="Proteomes" id="UP001176521">
    <property type="component" value="Unassembled WGS sequence"/>
</dbReference>
<keyword evidence="8" id="KW-0961">Cell wall biogenesis/degradation</keyword>
<dbReference type="GO" id="GO:0005886">
    <property type="term" value="C:plasma membrane"/>
    <property type="evidence" value="ECO:0007669"/>
    <property type="project" value="TreeGrafter"/>
</dbReference>
<keyword evidence="3 10" id="KW-0812">Transmembrane</keyword>
<feature type="region of interest" description="Disordered" evidence="9">
    <location>
        <begin position="78"/>
        <end position="218"/>
    </location>
</feature>
<dbReference type="InterPro" id="IPR000757">
    <property type="entry name" value="Beta-glucanase-like"/>
</dbReference>
<gene>
    <name evidence="12" type="ORF">OC842_006260</name>
</gene>
<feature type="compositionally biased region" description="Basic and acidic residues" evidence="9">
    <location>
        <begin position="774"/>
        <end position="787"/>
    </location>
</feature>
<feature type="compositionally biased region" description="Pro residues" evidence="9">
    <location>
        <begin position="40"/>
        <end position="63"/>
    </location>
</feature>
<organism evidence="12 13">
    <name type="scientific">Tilletia horrida</name>
    <dbReference type="NCBI Taxonomy" id="155126"/>
    <lineage>
        <taxon>Eukaryota</taxon>
        <taxon>Fungi</taxon>
        <taxon>Dikarya</taxon>
        <taxon>Basidiomycota</taxon>
        <taxon>Ustilaginomycotina</taxon>
        <taxon>Exobasidiomycetes</taxon>
        <taxon>Tilletiales</taxon>
        <taxon>Tilletiaceae</taxon>
        <taxon>Tilletia</taxon>
    </lineage>
</organism>
<feature type="region of interest" description="Disordered" evidence="9">
    <location>
        <begin position="767"/>
        <end position="787"/>
    </location>
</feature>
<dbReference type="Gene3D" id="2.60.120.200">
    <property type="match status" value="2"/>
</dbReference>
<feature type="compositionally biased region" description="Low complexity" evidence="9">
    <location>
        <begin position="451"/>
        <end position="462"/>
    </location>
</feature>
<comment type="caution">
    <text evidence="12">The sequence shown here is derived from an EMBL/GenBank/DDBJ whole genome shotgun (WGS) entry which is preliminary data.</text>
</comment>
<sequence>MSTHSNTIELDLFAGDEDTAAAILASTTVSQSSVAVNSTPQPPPVSVGPSIIEPPPSSVIPPPGDAIAAAQSAVQTSVRPSTAQSFRSVQIPSRPSGPRAPGWASAGDSVTRARQGSLPPSSYHFSPLPAASALPPRAATGVPIPQPSSSRSSSHRGRHNHHRPSSSSSSFGNLLLPGWSFPARSSGQSQQYPTQQTSAAESTGLLAPGSGSGTGSASALGLCLGTETGTTSPASSAVGSVALDMRDAAQAGAHASKKDGGGMPQLGSALSSGLSTPSTSTSSDLRANGNTSSTRANSAPLDGPTASSAGDRVGEKQAQSPTEALSPRNHARFHALLSPSMAMGFRNSFPTSRSASSGMSFLNLRSVASLDKDSSETPFMTLVNPNGLGTALYDGPEDDDELHGGWTPPGGSDDGDGEGEGGVNRRNSSSGPSSGLISSKRSRFRWGKSQSNSTSASSSRNARSTKRADPSKCPTSTSAARRRKFRLCSDLRGFLNVATLVLLASALVFIFAGWPVMTAFLPNRFAADTSANGPFFFPASDRAARIRPPKDYNVSGAAAQTLGFGLMRTGLIDPDTPVQVRTKVGTDGRRMKLVFSDEFNTERRTFFPGDDPFWLAQDLHYWGTGDYEFYHPSAVTTRNGYLSIKLSQENINGLRFKSGMINAWNSFCFTGGRIELSVRIAGAPDVMGLWPAAWLMGNLGRAGFGASTHGTWPYSYDHCSVGTLANQTYGPNGTGGPLAAEMTGVYIDQYGPGLSYLPGQRLSRCTCANSTDHPGPRHPDGSWKGRSAPELDLFEASSSDGGFGWNSMSLQLAPYDAGYNLTRPDMTIVYHPERGDQLNPYTGSPYQQAVSALIKTNQEAYELSGGKFAIYGLEYEPASERQNDGYVTWISDGDRAWNLIGAALGPDVLTEIGQRLIPQEPMYPIMNLGISSSFTWLDWKHLRFPAEMLIDYIRIWQPEDAINIGCDGLDGRMPTTAYIQKHAEAYANANLTTWSEPRERAGYGKKFPGNAMRGECA</sequence>
<dbReference type="GO" id="GO:0005789">
    <property type="term" value="C:endoplasmic reticulum membrane"/>
    <property type="evidence" value="ECO:0007669"/>
    <property type="project" value="TreeGrafter"/>
</dbReference>
<evidence type="ECO:0000256" key="6">
    <source>
        <dbReference type="ARBA" id="ARBA00023136"/>
    </source>
</evidence>
<evidence type="ECO:0000313" key="12">
    <source>
        <dbReference type="EMBL" id="KAK0523102.1"/>
    </source>
</evidence>
<feature type="compositionally biased region" description="Polar residues" evidence="9">
    <location>
        <begin position="284"/>
        <end position="297"/>
    </location>
</feature>
<evidence type="ECO:0000256" key="7">
    <source>
        <dbReference type="ARBA" id="ARBA00023180"/>
    </source>
</evidence>
<reference evidence="12" key="1">
    <citation type="journal article" date="2023" name="PhytoFront">
        <title>Draft Genome Resources of Seven Strains of Tilletia horrida, Causal Agent of Kernel Smut of Rice.</title>
        <authorList>
            <person name="Khanal S."/>
            <person name="Antony Babu S."/>
            <person name="Zhou X.G."/>
        </authorList>
    </citation>
    <scope>NUCLEOTIDE SEQUENCE</scope>
    <source>
        <strain evidence="12">TX3</strain>
    </source>
</reference>
<evidence type="ECO:0000256" key="8">
    <source>
        <dbReference type="ARBA" id="ARBA00023316"/>
    </source>
</evidence>
<evidence type="ECO:0000313" key="13">
    <source>
        <dbReference type="Proteomes" id="UP001176521"/>
    </source>
</evidence>
<dbReference type="InterPro" id="IPR013320">
    <property type="entry name" value="ConA-like_dom_sf"/>
</dbReference>
<comment type="subcellular location">
    <subcellularLocation>
        <location evidence="1">Membrane</location>
        <topology evidence="1">Single-pass type II membrane protein</topology>
    </subcellularLocation>
</comment>
<feature type="region of interest" description="Disordered" evidence="9">
    <location>
        <begin position="390"/>
        <end position="479"/>
    </location>
</feature>
<name>A0AAN6G8J7_9BASI</name>
<feature type="compositionally biased region" description="Low complexity" evidence="9">
    <location>
        <begin position="266"/>
        <end position="283"/>
    </location>
</feature>
<dbReference type="PANTHER" id="PTHR31361:SF1">
    <property type="entry name" value="BETA-GLUCAN SYNTHESIS-ASSOCIATED PROTEIN KRE6-RELATED"/>
    <property type="match status" value="1"/>
</dbReference>
<feature type="region of interest" description="Disordered" evidence="9">
    <location>
        <begin position="251"/>
        <end position="329"/>
    </location>
</feature>
<feature type="compositionally biased region" description="Polar residues" evidence="9">
    <location>
        <begin position="78"/>
        <end position="93"/>
    </location>
</feature>
<dbReference type="GO" id="GO:0031505">
    <property type="term" value="P:fungal-type cell wall organization"/>
    <property type="evidence" value="ECO:0007669"/>
    <property type="project" value="TreeGrafter"/>
</dbReference>
<feature type="compositionally biased region" description="Low complexity" evidence="9">
    <location>
        <begin position="424"/>
        <end position="439"/>
    </location>
</feature>